<dbReference type="InterPro" id="IPR009061">
    <property type="entry name" value="DNA-bd_dom_put_sf"/>
</dbReference>
<dbReference type="SUPFAM" id="SSF46955">
    <property type="entry name" value="Putative DNA-binding domain"/>
    <property type="match status" value="1"/>
</dbReference>
<feature type="region of interest" description="Disordered" evidence="1">
    <location>
        <begin position="1"/>
        <end position="21"/>
    </location>
</feature>
<dbReference type="InterPro" id="IPR036388">
    <property type="entry name" value="WH-like_DNA-bd_sf"/>
</dbReference>
<keyword evidence="3" id="KW-1185">Reference proteome</keyword>
<name>A0A1C6SLJ4_9ACTN</name>
<protein>
    <submittedName>
        <fullName evidence="2">Helix-turn-helix domain-containing protein</fullName>
    </submittedName>
</protein>
<proteinExistence type="predicted"/>
<organism evidence="2 3">
    <name type="scientific">Micromonospora pallida</name>
    <dbReference type="NCBI Taxonomy" id="145854"/>
    <lineage>
        <taxon>Bacteria</taxon>
        <taxon>Bacillati</taxon>
        <taxon>Actinomycetota</taxon>
        <taxon>Actinomycetes</taxon>
        <taxon>Micromonosporales</taxon>
        <taxon>Micromonosporaceae</taxon>
        <taxon>Micromonospora</taxon>
    </lineage>
</organism>
<dbReference type="AlphaFoldDB" id="A0A1C6SLJ4"/>
<dbReference type="Gene3D" id="1.10.10.10">
    <property type="entry name" value="Winged helix-like DNA-binding domain superfamily/Winged helix DNA-binding domain"/>
    <property type="match status" value="1"/>
</dbReference>
<dbReference type="RefSeq" id="WP_245730302.1">
    <property type="nucleotide sequence ID" value="NZ_FMHW01000002.1"/>
</dbReference>
<evidence type="ECO:0000313" key="2">
    <source>
        <dbReference type="EMBL" id="SCL30069.1"/>
    </source>
</evidence>
<sequence length="89" mass="9860">MRLVTQNASPDVPAPQEGGEIIQLSPKPFMSTEELAGLLDVDPSTIRRWRTVPPLQGPPFIPISDRVVKYATADVERWLSARRVVPRAA</sequence>
<evidence type="ECO:0000313" key="3">
    <source>
        <dbReference type="Proteomes" id="UP000198959"/>
    </source>
</evidence>
<reference evidence="3" key="1">
    <citation type="submission" date="2016-06" db="EMBL/GenBank/DDBJ databases">
        <authorList>
            <person name="Varghese N."/>
            <person name="Submissions Spin"/>
        </authorList>
    </citation>
    <scope>NUCLEOTIDE SEQUENCE [LARGE SCALE GENOMIC DNA]</scope>
    <source>
        <strain evidence="3">DSM 43817</strain>
    </source>
</reference>
<dbReference type="Proteomes" id="UP000198959">
    <property type="component" value="Unassembled WGS sequence"/>
</dbReference>
<evidence type="ECO:0000256" key="1">
    <source>
        <dbReference type="SAM" id="MobiDB-lite"/>
    </source>
</evidence>
<dbReference type="EMBL" id="FMHW01000002">
    <property type="protein sequence ID" value="SCL30069.1"/>
    <property type="molecule type" value="Genomic_DNA"/>
</dbReference>
<dbReference type="STRING" id="145854.GA0074692_2854"/>
<accession>A0A1C6SLJ4</accession>
<gene>
    <name evidence="2" type="ORF">GA0074692_2854</name>
</gene>